<gene>
    <name evidence="1" type="ORF">RRF57_007400</name>
</gene>
<keyword evidence="2" id="KW-1185">Reference proteome</keyword>
<dbReference type="EMBL" id="JAWHQM010000020">
    <property type="protein sequence ID" value="KAK5631686.1"/>
    <property type="molecule type" value="Genomic_DNA"/>
</dbReference>
<evidence type="ECO:0000313" key="2">
    <source>
        <dbReference type="Proteomes" id="UP001305414"/>
    </source>
</evidence>
<name>A0AAN7ZAE2_9PEZI</name>
<reference evidence="1 2" key="1">
    <citation type="submission" date="2023-10" db="EMBL/GenBank/DDBJ databases">
        <title>Draft genome sequence of Xylaria bambusicola isolate GMP-LS, the root and basal stem rot pathogen of sugarcane in Indonesia.</title>
        <authorList>
            <person name="Selvaraj P."/>
            <person name="Muralishankar V."/>
            <person name="Muruganantham S."/>
            <person name="Sp S."/>
            <person name="Haryani S."/>
            <person name="Lau K.J.X."/>
            <person name="Naqvi N.I."/>
        </authorList>
    </citation>
    <scope>NUCLEOTIDE SEQUENCE [LARGE SCALE GENOMIC DNA]</scope>
    <source>
        <strain evidence="1">GMP-LS</strain>
    </source>
</reference>
<evidence type="ECO:0000313" key="1">
    <source>
        <dbReference type="EMBL" id="KAK5631686.1"/>
    </source>
</evidence>
<proteinExistence type="predicted"/>
<protein>
    <submittedName>
        <fullName evidence="1">Uncharacterized protein</fullName>
    </submittedName>
</protein>
<accession>A0AAN7ZAE2</accession>
<organism evidence="1 2">
    <name type="scientific">Xylaria bambusicola</name>
    <dbReference type="NCBI Taxonomy" id="326684"/>
    <lineage>
        <taxon>Eukaryota</taxon>
        <taxon>Fungi</taxon>
        <taxon>Dikarya</taxon>
        <taxon>Ascomycota</taxon>
        <taxon>Pezizomycotina</taxon>
        <taxon>Sordariomycetes</taxon>
        <taxon>Xylariomycetidae</taxon>
        <taxon>Xylariales</taxon>
        <taxon>Xylariaceae</taxon>
        <taxon>Xylaria</taxon>
    </lineage>
</organism>
<sequence>MHDMYRFLDQWLQNDCERSRPALSMVAEKDRTGTARRTRRFWPQVRFRGNTKSSVEDVSTIRHASKFSSWIESNED</sequence>
<dbReference type="AlphaFoldDB" id="A0AAN7ZAE2"/>
<comment type="caution">
    <text evidence="1">The sequence shown here is derived from an EMBL/GenBank/DDBJ whole genome shotgun (WGS) entry which is preliminary data.</text>
</comment>
<dbReference type="Proteomes" id="UP001305414">
    <property type="component" value="Unassembled WGS sequence"/>
</dbReference>